<dbReference type="EMBL" id="CP064936">
    <property type="protein sequence ID" value="QQA00830.1"/>
    <property type="molecule type" value="Genomic_DNA"/>
</dbReference>
<dbReference type="InterPro" id="IPR050399">
    <property type="entry name" value="HPr"/>
</dbReference>
<dbReference type="GO" id="GO:0005737">
    <property type="term" value="C:cytoplasm"/>
    <property type="evidence" value="ECO:0007669"/>
    <property type="project" value="UniProtKB-SubCell"/>
</dbReference>
<comment type="similarity">
    <text evidence="2">Belongs to the HPr family.</text>
</comment>
<keyword evidence="7" id="KW-1185">Reference proteome</keyword>
<evidence type="ECO:0000259" key="5">
    <source>
        <dbReference type="PROSITE" id="PS51350"/>
    </source>
</evidence>
<dbReference type="PROSITE" id="PS00369">
    <property type="entry name" value="PTS_HPR_HIS"/>
    <property type="match status" value="1"/>
</dbReference>
<dbReference type="InterPro" id="IPR001020">
    <property type="entry name" value="PTS_HPr_His_P_site"/>
</dbReference>
<dbReference type="InterPro" id="IPR035895">
    <property type="entry name" value="HPr-like_sf"/>
</dbReference>
<dbReference type="Proteomes" id="UP000595224">
    <property type="component" value="Chromosome"/>
</dbReference>
<protein>
    <submittedName>
        <fullName evidence="6">HPr family phosphocarrier protein</fullName>
    </submittedName>
</protein>
<gene>
    <name evidence="6" type="ORF">IWA51_11330</name>
</gene>
<dbReference type="PRINTS" id="PR00107">
    <property type="entry name" value="PHOSPHOCPHPR"/>
</dbReference>
<comment type="subcellular location">
    <subcellularLocation>
        <location evidence="1">Cytoplasm</location>
    </subcellularLocation>
</comment>
<dbReference type="PROSITE" id="PS00589">
    <property type="entry name" value="PTS_HPR_SER"/>
    <property type="match status" value="1"/>
</dbReference>
<sequence>MTEKILTVRNRAGIHARPAALIAQTANKFASEIILEKDTTTVNAKSIMGVITMAAGYNTTLTLKADGSDEKEASNAIYNLFESKFEEE</sequence>
<feature type="domain" description="HPr" evidence="5">
    <location>
        <begin position="1"/>
        <end position="88"/>
    </location>
</feature>
<evidence type="ECO:0000256" key="2">
    <source>
        <dbReference type="ARBA" id="ARBA00010736"/>
    </source>
</evidence>
<keyword evidence="3" id="KW-0963">Cytoplasm</keyword>
<dbReference type="PANTHER" id="PTHR33705">
    <property type="entry name" value="PHOSPHOCARRIER PROTEIN HPR"/>
    <property type="match status" value="1"/>
</dbReference>
<evidence type="ECO:0000313" key="7">
    <source>
        <dbReference type="Proteomes" id="UP000595224"/>
    </source>
</evidence>
<name>A0A7T3RD35_9SPIR</name>
<evidence type="ECO:0000313" key="6">
    <source>
        <dbReference type="EMBL" id="QQA00830.1"/>
    </source>
</evidence>
<dbReference type="NCBIfam" id="TIGR01003">
    <property type="entry name" value="PTS_HPr_family"/>
    <property type="match status" value="1"/>
</dbReference>
<organism evidence="6 7">
    <name type="scientific">Treponema peruense</name>
    <dbReference type="NCBI Taxonomy" id="2787628"/>
    <lineage>
        <taxon>Bacteria</taxon>
        <taxon>Pseudomonadati</taxon>
        <taxon>Spirochaetota</taxon>
        <taxon>Spirochaetia</taxon>
        <taxon>Spirochaetales</taxon>
        <taxon>Treponemataceae</taxon>
        <taxon>Treponema</taxon>
    </lineage>
</organism>
<keyword evidence="4" id="KW-0598">Phosphotransferase system</keyword>
<reference evidence="6 7" key="1">
    <citation type="submission" date="2020-11" db="EMBL/GenBank/DDBJ databases">
        <title>Treponema Peruensis nv. sp., first commensal Treponema isolated from human feces.</title>
        <authorList>
            <person name="Belkhou C."/>
            <person name="Raes J."/>
        </authorList>
    </citation>
    <scope>NUCLEOTIDE SEQUENCE [LARGE SCALE GENOMIC DNA]</scope>
    <source>
        <strain evidence="6 7">RCC2812</strain>
    </source>
</reference>
<dbReference type="PROSITE" id="PS51350">
    <property type="entry name" value="PTS_HPR_DOM"/>
    <property type="match status" value="1"/>
</dbReference>
<dbReference type="Pfam" id="PF00381">
    <property type="entry name" value="PTS-HPr"/>
    <property type="match status" value="1"/>
</dbReference>
<dbReference type="KEGG" id="tper:IWA51_11330"/>
<dbReference type="RefSeq" id="WP_177528707.1">
    <property type="nucleotide sequence ID" value="NZ_CBCSHE010000022.1"/>
</dbReference>
<dbReference type="InterPro" id="IPR002114">
    <property type="entry name" value="PTS_HPr_Ser_P_site"/>
</dbReference>
<evidence type="ECO:0000256" key="3">
    <source>
        <dbReference type="ARBA" id="ARBA00022490"/>
    </source>
</evidence>
<dbReference type="InterPro" id="IPR000032">
    <property type="entry name" value="HPr-like"/>
</dbReference>
<dbReference type="GO" id="GO:0009401">
    <property type="term" value="P:phosphoenolpyruvate-dependent sugar phosphotransferase system"/>
    <property type="evidence" value="ECO:0007669"/>
    <property type="project" value="UniProtKB-KW"/>
</dbReference>
<dbReference type="Gene3D" id="3.30.1340.10">
    <property type="entry name" value="HPr-like"/>
    <property type="match status" value="1"/>
</dbReference>
<proteinExistence type="inferred from homology"/>
<evidence type="ECO:0000256" key="1">
    <source>
        <dbReference type="ARBA" id="ARBA00004496"/>
    </source>
</evidence>
<accession>A0A7T3RD35</accession>
<evidence type="ECO:0000256" key="4">
    <source>
        <dbReference type="ARBA" id="ARBA00022683"/>
    </source>
</evidence>
<dbReference type="SUPFAM" id="SSF55594">
    <property type="entry name" value="HPr-like"/>
    <property type="match status" value="1"/>
</dbReference>
<dbReference type="CDD" id="cd00367">
    <property type="entry name" value="PTS-HPr_like"/>
    <property type="match status" value="1"/>
</dbReference>
<dbReference type="AlphaFoldDB" id="A0A7T3RD35"/>
<dbReference type="PANTHER" id="PTHR33705:SF2">
    <property type="entry name" value="PHOSPHOCARRIER PROTEIN NPR"/>
    <property type="match status" value="1"/>
</dbReference>